<protein>
    <submittedName>
        <fullName evidence="3">SpoVT / AbrB like domain protein</fullName>
    </submittedName>
</protein>
<dbReference type="NCBIfam" id="TIGR01439">
    <property type="entry name" value="lp_hng_hel_AbrB"/>
    <property type="match status" value="1"/>
</dbReference>
<dbReference type="AlphaFoldDB" id="A0A151AT40"/>
<evidence type="ECO:0000256" key="1">
    <source>
        <dbReference type="PROSITE-ProRule" id="PRU01076"/>
    </source>
</evidence>
<dbReference type="OrthoDB" id="9811597at2"/>
<name>A0A151AT40_9FIRM</name>
<dbReference type="Proteomes" id="UP000075670">
    <property type="component" value="Unassembled WGS sequence"/>
</dbReference>
<sequence>MSLGKISTRGQVVIPKSLRNKLGLKPNTVILFEEMQGKLLLTPIPDDPIQAARGILKTTRTAEELMREYRREELKLESKKG</sequence>
<dbReference type="SMART" id="SM00966">
    <property type="entry name" value="SpoVT_AbrB"/>
    <property type="match status" value="1"/>
</dbReference>
<dbReference type="InterPro" id="IPR007159">
    <property type="entry name" value="SpoVT-AbrB_dom"/>
</dbReference>
<comment type="caution">
    <text evidence="3">The sequence shown here is derived from an EMBL/GenBank/DDBJ whole genome shotgun (WGS) entry which is preliminary data.</text>
</comment>
<reference evidence="3 4" key="1">
    <citation type="submission" date="2016-02" db="EMBL/GenBank/DDBJ databases">
        <title>Genome sequence of Moorella mulderi DSM 14980.</title>
        <authorList>
            <person name="Poehlein A."/>
            <person name="Daniel R."/>
        </authorList>
    </citation>
    <scope>NUCLEOTIDE SEQUENCE [LARGE SCALE GENOMIC DNA]</scope>
    <source>
        <strain evidence="3 4">DSM 14980</strain>
    </source>
</reference>
<dbReference type="Pfam" id="PF04014">
    <property type="entry name" value="MazE_antitoxin"/>
    <property type="match status" value="1"/>
</dbReference>
<evidence type="ECO:0000259" key="2">
    <source>
        <dbReference type="PROSITE" id="PS51740"/>
    </source>
</evidence>
<dbReference type="GO" id="GO:0003677">
    <property type="term" value="F:DNA binding"/>
    <property type="evidence" value="ECO:0007669"/>
    <property type="project" value="UniProtKB-UniRule"/>
</dbReference>
<accession>A0A151AT40</accession>
<evidence type="ECO:0000313" key="3">
    <source>
        <dbReference type="EMBL" id="KYH30818.1"/>
    </source>
</evidence>
<dbReference type="Gene3D" id="2.10.260.10">
    <property type="match status" value="1"/>
</dbReference>
<dbReference type="SUPFAM" id="SSF89447">
    <property type="entry name" value="AbrB/MazE/MraZ-like"/>
    <property type="match status" value="1"/>
</dbReference>
<gene>
    <name evidence="3" type="ORF">MOMUL_28830</name>
</gene>
<feature type="domain" description="SpoVT-AbrB" evidence="2">
    <location>
        <begin position="1"/>
        <end position="46"/>
    </location>
</feature>
<dbReference type="PATRIC" id="fig|1122241.3.peg.3070"/>
<dbReference type="InterPro" id="IPR037914">
    <property type="entry name" value="SpoVT-AbrB_sf"/>
</dbReference>
<dbReference type="EMBL" id="LTBC01000020">
    <property type="protein sequence ID" value="KYH30818.1"/>
    <property type="molecule type" value="Genomic_DNA"/>
</dbReference>
<evidence type="ECO:0000313" key="4">
    <source>
        <dbReference type="Proteomes" id="UP000075670"/>
    </source>
</evidence>
<dbReference type="PROSITE" id="PS51740">
    <property type="entry name" value="SPOVT_ABRB"/>
    <property type="match status" value="1"/>
</dbReference>
<keyword evidence="1" id="KW-0238">DNA-binding</keyword>
<dbReference type="RefSeq" id="WP_062285892.1">
    <property type="nucleotide sequence ID" value="NZ_LTBC01000020.1"/>
</dbReference>
<keyword evidence="4" id="KW-1185">Reference proteome</keyword>
<organism evidence="3 4">
    <name type="scientific">Moorella mulderi DSM 14980</name>
    <dbReference type="NCBI Taxonomy" id="1122241"/>
    <lineage>
        <taxon>Bacteria</taxon>
        <taxon>Bacillati</taxon>
        <taxon>Bacillota</taxon>
        <taxon>Clostridia</taxon>
        <taxon>Neomoorellales</taxon>
        <taxon>Neomoorellaceae</taxon>
        <taxon>Neomoorella</taxon>
    </lineage>
</organism>
<proteinExistence type="predicted"/>